<name>A0A2U2MUW8_9BIFI</name>
<dbReference type="SUPFAM" id="SSF52266">
    <property type="entry name" value="SGNH hydrolase"/>
    <property type="match status" value="1"/>
</dbReference>
<dbReference type="GO" id="GO:0016746">
    <property type="term" value="F:acyltransferase activity"/>
    <property type="evidence" value="ECO:0007669"/>
    <property type="project" value="UniProtKB-KW"/>
</dbReference>
<dbReference type="InterPro" id="IPR036514">
    <property type="entry name" value="SGNH_hydro_sf"/>
</dbReference>
<dbReference type="OrthoDB" id="3404679at2"/>
<evidence type="ECO:0000313" key="2">
    <source>
        <dbReference type="Proteomes" id="UP000245753"/>
    </source>
</evidence>
<evidence type="ECO:0000313" key="1">
    <source>
        <dbReference type="EMBL" id="PWG60649.1"/>
    </source>
</evidence>
<keyword evidence="1" id="KW-0012">Acyltransferase</keyword>
<dbReference type="Gene3D" id="3.40.50.1110">
    <property type="entry name" value="SGNH hydrolase"/>
    <property type="match status" value="1"/>
</dbReference>
<comment type="caution">
    <text evidence="1">The sequence shown here is derived from an EMBL/GenBank/DDBJ whole genome shotgun (WGS) entry which is preliminary data.</text>
</comment>
<organism evidence="1 2">
    <name type="scientific">Bifidobacterium catulorum</name>
    <dbReference type="NCBI Taxonomy" id="1630173"/>
    <lineage>
        <taxon>Bacteria</taxon>
        <taxon>Bacillati</taxon>
        <taxon>Actinomycetota</taxon>
        <taxon>Actinomycetes</taxon>
        <taxon>Bifidobacteriales</taxon>
        <taxon>Bifidobacteriaceae</taxon>
        <taxon>Bifidobacterium</taxon>
    </lineage>
</organism>
<dbReference type="AlphaFoldDB" id="A0A2U2MUW8"/>
<proteinExistence type="predicted"/>
<dbReference type="EMBL" id="QFFN01000002">
    <property type="protein sequence ID" value="PWG60649.1"/>
    <property type="molecule type" value="Genomic_DNA"/>
</dbReference>
<keyword evidence="1" id="KW-0808">Transferase</keyword>
<protein>
    <submittedName>
        <fullName evidence="1">Acyltransferase</fullName>
    </submittedName>
</protein>
<dbReference type="Proteomes" id="UP000245753">
    <property type="component" value="Unassembled WGS sequence"/>
</dbReference>
<dbReference type="CDD" id="cd01840">
    <property type="entry name" value="SGNH_hydrolase_yrhL_like"/>
    <property type="match status" value="1"/>
</dbReference>
<accession>A0A2U2MUW8</accession>
<keyword evidence="2" id="KW-1185">Reference proteome</keyword>
<sequence>MMVGDSVTSGTSDFIRETFPNGYIDGKPNRQMPEAEGIYRTDVAAGHQGSVVIFGLGTNGIIENEQEVQKLIDTTGGKPTFFVTIRMPYPWQETNNNKMLRAAAAKNPNVGIIDWHGYSEGHSEYFGEDGIHPGITGAEAYATMLRQAICGR</sequence>
<gene>
    <name evidence="1" type="ORF">DF200_01200</name>
</gene>
<reference evidence="1 2" key="1">
    <citation type="journal article" date="2018" name="Int. J. Syst. Evol. Microbiol.">
        <title>Bifidobacterium catulorum sp. nov., a novel taxon from the faeces of the baby common marmoset (Callithrix jacchus).</title>
        <authorList>
            <person name="Modesto M."/>
            <person name="Michelini S."/>
            <person name="Oki K."/>
            <person name="Biavati B."/>
            <person name="Watanabe K."/>
            <person name="Mattarelli P."/>
        </authorList>
    </citation>
    <scope>NUCLEOTIDE SEQUENCE [LARGE SCALE GENOMIC DNA]</scope>
    <source>
        <strain evidence="1 2">MRM 8.19</strain>
    </source>
</reference>